<feature type="region of interest" description="Disordered" evidence="4">
    <location>
        <begin position="1136"/>
        <end position="1177"/>
    </location>
</feature>
<dbReference type="SMART" id="SM00777">
    <property type="entry name" value="Mad3_BUB1_I"/>
    <property type="match status" value="1"/>
</dbReference>
<dbReference type="PRINTS" id="PR00205">
    <property type="entry name" value="CADHERIN"/>
</dbReference>
<feature type="chain" id="PRO_5013138798" evidence="6">
    <location>
        <begin position="24"/>
        <end position="1924"/>
    </location>
</feature>
<dbReference type="Gene3D" id="2.60.40.60">
    <property type="entry name" value="Cadherins"/>
    <property type="match status" value="3"/>
</dbReference>
<dbReference type="InterPro" id="IPR013212">
    <property type="entry name" value="Mad3/Bub1_I"/>
</dbReference>
<dbReference type="SUPFAM" id="SSF48452">
    <property type="entry name" value="TPR-like"/>
    <property type="match status" value="1"/>
</dbReference>
<feature type="transmembrane region" description="Helical" evidence="5">
    <location>
        <begin position="474"/>
        <end position="498"/>
    </location>
</feature>
<feature type="region of interest" description="Disordered" evidence="4">
    <location>
        <begin position="982"/>
        <end position="1018"/>
    </location>
</feature>
<keyword evidence="5" id="KW-0812">Transmembrane</keyword>
<dbReference type="GO" id="GO:0004672">
    <property type="term" value="F:protein kinase activity"/>
    <property type="evidence" value="ECO:0007669"/>
    <property type="project" value="TreeGrafter"/>
</dbReference>
<dbReference type="InterPro" id="IPR011009">
    <property type="entry name" value="Kinase-like_dom_sf"/>
</dbReference>
<comment type="subcellular location">
    <subcellularLocation>
        <location evidence="1">Membrane</location>
    </subcellularLocation>
</comment>
<evidence type="ECO:0000256" key="1">
    <source>
        <dbReference type="ARBA" id="ARBA00004370"/>
    </source>
</evidence>
<feature type="compositionally biased region" description="Polar residues" evidence="4">
    <location>
        <begin position="1826"/>
        <end position="1840"/>
    </location>
</feature>
<name>A0A1V4JPS3_PATFA</name>
<feature type="region of interest" description="Disordered" evidence="4">
    <location>
        <begin position="1220"/>
        <end position="1242"/>
    </location>
</feature>
<dbReference type="SMART" id="SM00112">
    <property type="entry name" value="CA"/>
    <property type="match status" value="3"/>
</dbReference>
<proteinExistence type="predicted"/>
<dbReference type="InterPro" id="IPR011990">
    <property type="entry name" value="TPR-like_helical_dom_sf"/>
</dbReference>
<dbReference type="STRING" id="372326.A0A1V4JPS3"/>
<dbReference type="PANTHER" id="PTHR14030">
    <property type="entry name" value="MITOTIC CHECKPOINT SERINE/THREONINE-PROTEIN KINASE BUB1"/>
    <property type="match status" value="1"/>
</dbReference>
<dbReference type="InterPro" id="IPR015919">
    <property type="entry name" value="Cadherin-like_sf"/>
</dbReference>
<feature type="compositionally biased region" description="Basic and acidic residues" evidence="4">
    <location>
        <begin position="1222"/>
        <end position="1240"/>
    </location>
</feature>
<keyword evidence="9" id="KW-0808">Transferase</keyword>
<dbReference type="SUPFAM" id="SSF49313">
    <property type="entry name" value="Cadherin-like"/>
    <property type="match status" value="2"/>
</dbReference>
<keyword evidence="6" id="KW-0732">Signal</keyword>
<dbReference type="FunFam" id="1.25.40.430:FF:000002">
    <property type="entry name" value="mitotic checkpoint serine/threonine-protein kinase BUB1 beta"/>
    <property type="match status" value="1"/>
</dbReference>
<accession>A0A1V4JPS3</accession>
<dbReference type="GO" id="GO:0016020">
    <property type="term" value="C:membrane"/>
    <property type="evidence" value="ECO:0007669"/>
    <property type="project" value="UniProtKB-SubCell"/>
</dbReference>
<gene>
    <name evidence="9" type="primary">BUB1B</name>
    <name evidence="9" type="ORF">AV530_013546</name>
</gene>
<keyword evidence="10" id="KW-1185">Reference proteome</keyword>
<dbReference type="Gene3D" id="1.10.510.10">
    <property type="entry name" value="Transferase(Phosphotransferase) domain 1"/>
    <property type="match status" value="1"/>
</dbReference>
<dbReference type="SUPFAM" id="SSF56112">
    <property type="entry name" value="Protein kinase-like (PK-like)"/>
    <property type="match status" value="1"/>
</dbReference>
<dbReference type="CDD" id="cd11304">
    <property type="entry name" value="Cadherin_repeat"/>
    <property type="match status" value="3"/>
</dbReference>
<feature type="region of interest" description="Disordered" evidence="4">
    <location>
        <begin position="640"/>
        <end position="672"/>
    </location>
</feature>
<evidence type="ECO:0000256" key="5">
    <source>
        <dbReference type="SAM" id="Phobius"/>
    </source>
</evidence>
<dbReference type="GO" id="GO:0051754">
    <property type="term" value="P:meiotic sister chromatid cohesion, centromeric"/>
    <property type="evidence" value="ECO:0007669"/>
    <property type="project" value="TreeGrafter"/>
</dbReference>
<sequence>MAVSHWLIGFVLFLLPFVMWVSAQQQGCSVANDRPSVDENNPPGYVVTTIHVEPGFTVTIDPTSPDAGFFTIQGSELQLSRSVDYEEDTLLLVYLTCQNAVELSDSLEIIVTIVNLNDNSPVFKQTNLTEVVPEDTKVNATIVPLEDLSASDGDLDTIFYELTTVVPGTDGYFAIKGVNNPEIYLQKALDYDKFNFTMLVLYARDRAVGSSDITNTATATINIFIEQSDTKPPWFLPCTFIDTDKRICISSPYTGRVNISEMSTEPLKLEPGPIYAIDPDYTLNEKIVYSIVGGNTDNVFSVNADTGNLTMNKAATAPDSYLLQVMATQVNNIQKYSIATVEIKVINKSEYPPYFESRIYYGTVSVGLAPRSFVFQAGDPSSPLMITAMDEDFPDKINPNIEYYIKNSTDFIATKDGLILTNVMLQSPGTVTIEAVAKDTVSLQEGSTVIVVEVVLATAVTISDKRYTAQDMALLGGILAALLLIAFVFLGLMIFKWYGKPVKYLIGKKSMERKFSKEVSGDYQNQSYQQEEPPYVNIRQHEMSQDSSVQSMVHVLEQPVHSLPSSHVEEINSLPKASTASTIIFDQEEKGEEVEEETEHEKEVKSILRTDRRVADDGYKAVWFKTDVDPDAGERVEVIEENAADGDDDNDQDVEKNEKEEDDDYDNDSHHRGLGVAAVNGAREGPEAAALELKGEAVMSQDCNDEWELSKENVQPLRQGRVMSTLQEALAQQDTAIHTAVQLKKQEFESEIRFYSGDDPLDVWDRYIKWTEQTFPQGGKESNLSAILERAVKALNEQRRYYQDPRYLNLWLKFGDCCNEPLDLYSYLHSQEIGTNLALLYITWAEVLEARGNFKKADQIFQEGLQRKAEPLDKLQSYHRQFQTRVSRQTLLGLEESSDETDMGLLGAAEPQRSSLADLKGRGKKKVRAPISRVGDALKATNQNRSFQARTSQQLSNNPSFAVFDENSASASGPEIPVLTPQPWAAPPVPRAKENELSAGPWNSGRRPRSSANSGVEVPCPLPNFTPYVEESAQQQVMTPCKIEPSINRVLSARKPEKEEDPLQRVQNHQQDTQEKKELVMYCKDKVYAGVEEFSLEEIRAEVYRKKTKKKTEEEMQALAQKREEIQRRIEELEKKLEKEEDKQQQPLEQPTDRTEASPPLGLQGVTSSSATEVGEKQHLLQSEFQASEDAQLHKPFCSEGVIRSLAVCPDMQRGNVLLDSESERGEQRDEASLGKKDVRLLPPPDPAMSFSVFDESSTLGNQNISCSADHTQKSARRPLAVRKPSESLTAKENIPPEPCDELNGIEPLSEDAIVTGSYKNKTLCANPEDTCDFVRAAHLASTPFHGILAPRVPAPAFSQALLKEDCPEPKAAPLNQETLVCEGAYSEALCVKKLSPIMEASLEDTRSSGSSVSSGSSLSSVTQISTIKYLHIPEKLELAQSLPIETIPDSGGISENITGDDVTQLSWTTEQRKKLFDPMPESLAASPDFHLEACALPAMESEKEVELGNETYCIKWEYWTNDEYKMFFAIPANFPQLDAKGFAIKVYSQPVPWDFYIMLQLQERLNTDFDQSFSENCSCYLYEDGCAVLHRDINRLTLGDVIHGCKSIPEDVILLVVHNLLSVVEKLHRAEIVHGDLSPEVFFLGDRICDPFAKDEMTRALKIVDFSHSLDLRVQSRVDLSHSFPISQTPHGQQLLVKSSLPYQVDLVGIADIVHLMLFGDHIQVCQENSTWKISRNVSKTGDSDFWSKLFGRILNADDNNGKLTDPVPRSFNGQAATCSQKEEGTEFTPEVFLLQKYCRSFFRGCHGEGRRSGESLRGSGGHLQQQRFAGNSTAQNHQGSKRRRQDCPKRLCCRLSACQWIPVAEHSHLTSGDSAMRSRGPATLSSNRLCCMTVGEFPSRPFFLLSLGIVLYWHCCSRIANC</sequence>
<dbReference type="Pfam" id="PF08311">
    <property type="entry name" value="Mad3_BUB1_I"/>
    <property type="match status" value="1"/>
</dbReference>
<protein>
    <submittedName>
        <fullName evidence="9">Mitotic checkpoint serine/threonine-protein kinase BUB1 beta isoform C</fullName>
    </submittedName>
</protein>
<feature type="compositionally biased region" description="Polar residues" evidence="4">
    <location>
        <begin position="940"/>
        <end position="954"/>
    </location>
</feature>
<dbReference type="GO" id="GO:0000776">
    <property type="term" value="C:kinetochore"/>
    <property type="evidence" value="ECO:0007669"/>
    <property type="project" value="UniProtKB-ARBA"/>
</dbReference>
<feature type="signal peptide" evidence="6">
    <location>
        <begin position="1"/>
        <end position="23"/>
    </location>
</feature>
<dbReference type="GO" id="GO:0007156">
    <property type="term" value="P:homophilic cell adhesion via plasma membrane adhesion molecules"/>
    <property type="evidence" value="ECO:0007669"/>
    <property type="project" value="InterPro"/>
</dbReference>
<keyword evidence="2 5" id="KW-0472">Membrane</keyword>
<evidence type="ECO:0000256" key="3">
    <source>
        <dbReference type="PROSITE-ProRule" id="PRU00043"/>
    </source>
</evidence>
<organism evidence="9 10">
    <name type="scientific">Patagioenas fasciata monilis</name>
    <dbReference type="NCBI Taxonomy" id="372326"/>
    <lineage>
        <taxon>Eukaryota</taxon>
        <taxon>Metazoa</taxon>
        <taxon>Chordata</taxon>
        <taxon>Craniata</taxon>
        <taxon>Vertebrata</taxon>
        <taxon>Euteleostomi</taxon>
        <taxon>Archelosauria</taxon>
        <taxon>Archosauria</taxon>
        <taxon>Dinosauria</taxon>
        <taxon>Saurischia</taxon>
        <taxon>Theropoda</taxon>
        <taxon>Coelurosauria</taxon>
        <taxon>Aves</taxon>
        <taxon>Neognathae</taxon>
        <taxon>Neoaves</taxon>
        <taxon>Columbimorphae</taxon>
        <taxon>Columbiformes</taxon>
        <taxon>Columbidae</taxon>
        <taxon>Patagioenas</taxon>
    </lineage>
</organism>
<keyword evidence="9" id="KW-0418">Kinase</keyword>
<dbReference type="Pfam" id="PF00028">
    <property type="entry name" value="Cadherin"/>
    <property type="match status" value="1"/>
</dbReference>
<feature type="domain" description="Cadherin" evidence="7">
    <location>
        <begin position="251"/>
        <end position="355"/>
    </location>
</feature>
<evidence type="ECO:0000256" key="4">
    <source>
        <dbReference type="SAM" id="MobiDB-lite"/>
    </source>
</evidence>
<feature type="region of interest" description="Disordered" evidence="4">
    <location>
        <begin position="1814"/>
        <end position="1844"/>
    </location>
</feature>
<feature type="region of interest" description="Disordered" evidence="4">
    <location>
        <begin position="912"/>
        <end position="954"/>
    </location>
</feature>
<evidence type="ECO:0000259" key="8">
    <source>
        <dbReference type="PROSITE" id="PS51489"/>
    </source>
</evidence>
<dbReference type="GO" id="GO:0005509">
    <property type="term" value="F:calcium ion binding"/>
    <property type="evidence" value="ECO:0007669"/>
    <property type="project" value="UniProtKB-UniRule"/>
</dbReference>
<dbReference type="Proteomes" id="UP000190648">
    <property type="component" value="Unassembled WGS sequence"/>
</dbReference>
<feature type="domain" description="Cadherin" evidence="7">
    <location>
        <begin position="36"/>
        <end position="123"/>
    </location>
</feature>
<dbReference type="InterPro" id="IPR002126">
    <property type="entry name" value="Cadherin-like_dom"/>
</dbReference>
<evidence type="ECO:0000259" key="7">
    <source>
        <dbReference type="PROSITE" id="PS50268"/>
    </source>
</evidence>
<feature type="compositionally biased region" description="Acidic residues" evidence="4">
    <location>
        <begin position="640"/>
        <end position="652"/>
    </location>
</feature>
<dbReference type="PANTHER" id="PTHR14030:SF25">
    <property type="entry name" value="MITOTIC CHECKPOINT SERINE_THREONINE-PROTEIN KINASE BUB1 BETA"/>
    <property type="match status" value="1"/>
</dbReference>
<evidence type="ECO:0000313" key="9">
    <source>
        <dbReference type="EMBL" id="OPJ74188.1"/>
    </source>
</evidence>
<dbReference type="PROSITE" id="PS51489">
    <property type="entry name" value="BUB1_N"/>
    <property type="match status" value="1"/>
</dbReference>
<dbReference type="GO" id="GO:0007094">
    <property type="term" value="P:mitotic spindle assembly checkpoint signaling"/>
    <property type="evidence" value="ECO:0007669"/>
    <property type="project" value="InterPro"/>
</dbReference>
<feature type="domain" description="Cadherin" evidence="7">
    <location>
        <begin position="124"/>
        <end position="235"/>
    </location>
</feature>
<dbReference type="GO" id="GO:0005634">
    <property type="term" value="C:nucleus"/>
    <property type="evidence" value="ECO:0007669"/>
    <property type="project" value="TreeGrafter"/>
</dbReference>
<keyword evidence="5" id="KW-1133">Transmembrane helix</keyword>
<dbReference type="PROSITE" id="PS50268">
    <property type="entry name" value="CADHERIN_2"/>
    <property type="match status" value="3"/>
</dbReference>
<dbReference type="InterPro" id="IPR015661">
    <property type="entry name" value="Bub1/Mad3"/>
</dbReference>
<comment type="caution">
    <text evidence="9">The sequence shown here is derived from an EMBL/GenBank/DDBJ whole genome shotgun (WGS) entry which is preliminary data.</text>
</comment>
<reference evidence="9 10" key="1">
    <citation type="submission" date="2016-02" db="EMBL/GenBank/DDBJ databases">
        <title>Band-tailed pigeon sequencing and assembly.</title>
        <authorList>
            <person name="Soares A.E."/>
            <person name="Novak B.J."/>
            <person name="Rice E.S."/>
            <person name="O'Connell B."/>
            <person name="Chang D."/>
            <person name="Weber S."/>
            <person name="Shapiro B."/>
        </authorList>
    </citation>
    <scope>NUCLEOTIDE SEQUENCE [LARGE SCALE GENOMIC DNA]</scope>
    <source>
        <strain evidence="9">BTP2013</strain>
        <tissue evidence="9">Blood</tissue>
    </source>
</reference>
<feature type="region of interest" description="Disordered" evidence="4">
    <location>
        <begin position="1269"/>
        <end position="1300"/>
    </location>
</feature>
<evidence type="ECO:0000256" key="2">
    <source>
        <dbReference type="ARBA" id="ARBA00023136"/>
    </source>
</evidence>
<feature type="domain" description="BUB1 N-terminal" evidence="8">
    <location>
        <begin position="748"/>
        <end position="915"/>
    </location>
</feature>
<evidence type="ECO:0000313" key="10">
    <source>
        <dbReference type="Proteomes" id="UP000190648"/>
    </source>
</evidence>
<evidence type="ECO:0000256" key="6">
    <source>
        <dbReference type="SAM" id="SignalP"/>
    </source>
</evidence>
<dbReference type="OrthoDB" id="248495at2759"/>
<keyword evidence="3" id="KW-0106">Calcium</keyword>
<dbReference type="EMBL" id="LSYS01006880">
    <property type="protein sequence ID" value="OPJ74188.1"/>
    <property type="molecule type" value="Genomic_DNA"/>
</dbReference>
<dbReference type="Gene3D" id="1.25.40.430">
    <property type="match status" value="1"/>
</dbReference>